<dbReference type="PANTHER" id="PTHR11817">
    <property type="entry name" value="PYRUVATE KINASE"/>
    <property type="match status" value="1"/>
</dbReference>
<keyword evidence="11 16" id="KW-0460">Magnesium</keyword>
<dbReference type="InterPro" id="IPR015806">
    <property type="entry name" value="Pyrv_Knase_insert_dom_sf"/>
</dbReference>
<dbReference type="PRINTS" id="PR01050">
    <property type="entry name" value="PYRUVTKNASE"/>
</dbReference>
<evidence type="ECO:0000256" key="13">
    <source>
        <dbReference type="ARBA" id="ARBA00023152"/>
    </source>
</evidence>
<dbReference type="NCBIfam" id="NF004886">
    <property type="entry name" value="PRK06247.1"/>
    <property type="match status" value="1"/>
</dbReference>
<evidence type="ECO:0000256" key="12">
    <source>
        <dbReference type="ARBA" id="ARBA00022958"/>
    </source>
</evidence>
<dbReference type="GO" id="GO:0000287">
    <property type="term" value="F:magnesium ion binding"/>
    <property type="evidence" value="ECO:0007669"/>
    <property type="project" value="UniProtKB-UniRule"/>
</dbReference>
<evidence type="ECO:0000256" key="4">
    <source>
        <dbReference type="ARBA" id="ARBA00008663"/>
    </source>
</evidence>
<dbReference type="InterPro" id="IPR015813">
    <property type="entry name" value="Pyrv/PenolPyrv_kinase-like_dom"/>
</dbReference>
<dbReference type="InterPro" id="IPR015793">
    <property type="entry name" value="Pyrv_Knase_brl"/>
</dbReference>
<comment type="cofactor">
    <cofactor evidence="2">
        <name>K(+)</name>
        <dbReference type="ChEBI" id="CHEBI:29103"/>
    </cofactor>
</comment>
<gene>
    <name evidence="19" type="ORF">DFI_00020</name>
</gene>
<proteinExistence type="inferred from homology"/>
<comment type="catalytic activity">
    <reaction evidence="16">
        <text>pyruvate + ATP = phosphoenolpyruvate + ADP + H(+)</text>
        <dbReference type="Rhea" id="RHEA:18157"/>
        <dbReference type="ChEBI" id="CHEBI:15361"/>
        <dbReference type="ChEBI" id="CHEBI:15378"/>
        <dbReference type="ChEBI" id="CHEBI:30616"/>
        <dbReference type="ChEBI" id="CHEBI:58702"/>
        <dbReference type="ChEBI" id="CHEBI:456216"/>
        <dbReference type="EC" id="2.7.1.40"/>
    </reaction>
</comment>
<comment type="cofactor">
    <cofactor evidence="1">
        <name>Mg(2+)</name>
        <dbReference type="ChEBI" id="CHEBI:18420"/>
    </cofactor>
</comment>
<evidence type="ECO:0000256" key="15">
    <source>
        <dbReference type="NCBIfam" id="TIGR01064"/>
    </source>
</evidence>
<dbReference type="NCBIfam" id="TIGR01064">
    <property type="entry name" value="pyruv_kin"/>
    <property type="match status" value="1"/>
</dbReference>
<dbReference type="InterPro" id="IPR015795">
    <property type="entry name" value="Pyrv_Knase_C"/>
</dbReference>
<evidence type="ECO:0000256" key="2">
    <source>
        <dbReference type="ARBA" id="ARBA00001958"/>
    </source>
</evidence>
<keyword evidence="7" id="KW-0479">Metal-binding</keyword>
<dbReference type="InterPro" id="IPR036918">
    <property type="entry name" value="Pyrv_Knase_C_sf"/>
</dbReference>
<dbReference type="UniPathway" id="UPA00109">
    <property type="reaction ID" value="UER00188"/>
</dbReference>
<dbReference type="Proteomes" id="UP000259030">
    <property type="component" value="Chromosome"/>
</dbReference>
<keyword evidence="20" id="KW-1185">Reference proteome</keyword>
<dbReference type="GO" id="GO:0004743">
    <property type="term" value="F:pyruvate kinase activity"/>
    <property type="evidence" value="ECO:0007669"/>
    <property type="project" value="UniProtKB-UniRule"/>
</dbReference>
<dbReference type="InterPro" id="IPR018209">
    <property type="entry name" value="Pyrv_Knase_AS"/>
</dbReference>
<evidence type="ECO:0000256" key="7">
    <source>
        <dbReference type="ARBA" id="ARBA00022723"/>
    </source>
</evidence>
<comment type="pathway">
    <text evidence="3 16">Carbohydrate degradation; glycolysis; pyruvate from D-glyceraldehyde 3-phosphate: step 5/5.</text>
</comment>
<evidence type="ECO:0000313" key="19">
    <source>
        <dbReference type="EMBL" id="ASN79602.1"/>
    </source>
</evidence>
<dbReference type="NCBIfam" id="NF004491">
    <property type="entry name" value="PRK05826.1"/>
    <property type="match status" value="1"/>
</dbReference>
<evidence type="ECO:0000259" key="17">
    <source>
        <dbReference type="Pfam" id="PF00224"/>
    </source>
</evidence>
<dbReference type="Gene3D" id="3.20.20.60">
    <property type="entry name" value="Phosphoenolpyruvate-binding domains"/>
    <property type="match status" value="1"/>
</dbReference>
<dbReference type="GO" id="GO:0016301">
    <property type="term" value="F:kinase activity"/>
    <property type="evidence" value="ECO:0007669"/>
    <property type="project" value="UniProtKB-KW"/>
</dbReference>
<dbReference type="SUPFAM" id="SSF51621">
    <property type="entry name" value="Phosphoenolpyruvate/pyruvate domain"/>
    <property type="match status" value="1"/>
</dbReference>
<dbReference type="Gene3D" id="3.40.1380.20">
    <property type="entry name" value="Pyruvate kinase, C-terminal domain"/>
    <property type="match status" value="1"/>
</dbReference>
<dbReference type="STRING" id="317577.GCA_000419625_01179"/>
<dbReference type="EC" id="2.7.1.40" evidence="5 15"/>
<keyword evidence="13 16" id="KW-0324">Glycolysis</keyword>
<evidence type="ECO:0000256" key="14">
    <source>
        <dbReference type="ARBA" id="ARBA00023317"/>
    </source>
</evidence>
<organism evidence="19 20">
    <name type="scientific">Deinococcus ficus</name>
    <dbReference type="NCBI Taxonomy" id="317577"/>
    <lineage>
        <taxon>Bacteria</taxon>
        <taxon>Thermotogati</taxon>
        <taxon>Deinococcota</taxon>
        <taxon>Deinococci</taxon>
        <taxon>Deinococcales</taxon>
        <taxon>Deinococcaceae</taxon>
        <taxon>Deinococcus</taxon>
    </lineage>
</organism>
<dbReference type="KEGG" id="dfc:DFI_00020"/>
<dbReference type="RefSeq" id="WP_022800745.1">
    <property type="nucleotide sequence ID" value="NZ_ATTJ01000001.1"/>
</dbReference>
<dbReference type="PROSITE" id="PS00110">
    <property type="entry name" value="PYRUVATE_KINASE"/>
    <property type="match status" value="1"/>
</dbReference>
<feature type="domain" description="Pyruvate kinase C-terminal" evidence="18">
    <location>
        <begin position="358"/>
        <end position="470"/>
    </location>
</feature>
<dbReference type="InterPro" id="IPR001697">
    <property type="entry name" value="Pyr_Knase"/>
</dbReference>
<dbReference type="InterPro" id="IPR011037">
    <property type="entry name" value="Pyrv_Knase-like_insert_dom_sf"/>
</dbReference>
<evidence type="ECO:0000256" key="1">
    <source>
        <dbReference type="ARBA" id="ARBA00001946"/>
    </source>
</evidence>
<dbReference type="SUPFAM" id="SSF50800">
    <property type="entry name" value="PK beta-barrel domain-like"/>
    <property type="match status" value="1"/>
</dbReference>
<protein>
    <recommendedName>
        <fullName evidence="5 15">Pyruvate kinase</fullName>
        <ecNumber evidence="5 15">2.7.1.40</ecNumber>
    </recommendedName>
</protein>
<keyword evidence="14 19" id="KW-0670">Pyruvate</keyword>
<evidence type="ECO:0000256" key="6">
    <source>
        <dbReference type="ARBA" id="ARBA00022679"/>
    </source>
</evidence>
<evidence type="ECO:0000256" key="9">
    <source>
        <dbReference type="ARBA" id="ARBA00022777"/>
    </source>
</evidence>
<dbReference type="NCBIfam" id="NF004978">
    <property type="entry name" value="PRK06354.1"/>
    <property type="match status" value="1"/>
</dbReference>
<evidence type="ECO:0000256" key="16">
    <source>
        <dbReference type="RuleBase" id="RU000504"/>
    </source>
</evidence>
<evidence type="ECO:0000313" key="20">
    <source>
        <dbReference type="Proteomes" id="UP000259030"/>
    </source>
</evidence>
<name>A0A221SSI1_9DEIO</name>
<keyword evidence="8" id="KW-0547">Nucleotide-binding</keyword>
<dbReference type="FunFam" id="3.20.20.60:FF:000025">
    <property type="entry name" value="Pyruvate kinase"/>
    <property type="match status" value="1"/>
</dbReference>
<keyword evidence="6 16" id="KW-0808">Transferase</keyword>
<dbReference type="EMBL" id="CP021081">
    <property type="protein sequence ID" value="ASN79602.1"/>
    <property type="molecule type" value="Genomic_DNA"/>
</dbReference>
<dbReference type="Pfam" id="PF02887">
    <property type="entry name" value="PK_C"/>
    <property type="match status" value="1"/>
</dbReference>
<dbReference type="Gene3D" id="2.40.33.10">
    <property type="entry name" value="PK beta-barrel domain-like"/>
    <property type="match status" value="1"/>
</dbReference>
<reference evidence="19 20" key="1">
    <citation type="submission" date="2017-05" db="EMBL/GenBank/DDBJ databases">
        <title>The complete genome sequence of Deinococcus ficus isolated from the rhizosphere of the Ficus religiosa L. in Taiwan.</title>
        <authorList>
            <person name="Wu K.-M."/>
            <person name="Liao T.-L."/>
            <person name="Liu Y.-M."/>
            <person name="Young C.-C."/>
            <person name="Tsai S.-F."/>
        </authorList>
    </citation>
    <scope>NUCLEOTIDE SEQUENCE [LARGE SCALE GENOMIC DNA]</scope>
    <source>
        <strain evidence="19 20">CC-FR2-10</strain>
    </source>
</reference>
<evidence type="ECO:0000256" key="10">
    <source>
        <dbReference type="ARBA" id="ARBA00022840"/>
    </source>
</evidence>
<dbReference type="GO" id="GO:0005524">
    <property type="term" value="F:ATP binding"/>
    <property type="evidence" value="ECO:0007669"/>
    <property type="project" value="UniProtKB-KW"/>
</dbReference>
<accession>A0A221SSI1</accession>
<dbReference type="SUPFAM" id="SSF52935">
    <property type="entry name" value="PK C-terminal domain-like"/>
    <property type="match status" value="1"/>
</dbReference>
<dbReference type="GO" id="GO:0030955">
    <property type="term" value="F:potassium ion binding"/>
    <property type="evidence" value="ECO:0007669"/>
    <property type="project" value="UniProtKB-UniRule"/>
</dbReference>
<keyword evidence="9 16" id="KW-0418">Kinase</keyword>
<keyword evidence="10" id="KW-0067">ATP-binding</keyword>
<dbReference type="AlphaFoldDB" id="A0A221SSI1"/>
<dbReference type="FunFam" id="3.40.1380.20:FF:000009">
    <property type="entry name" value="Pyruvate kinase"/>
    <property type="match status" value="1"/>
</dbReference>
<evidence type="ECO:0000256" key="3">
    <source>
        <dbReference type="ARBA" id="ARBA00004997"/>
    </source>
</evidence>
<dbReference type="Pfam" id="PF00224">
    <property type="entry name" value="PK"/>
    <property type="match status" value="1"/>
</dbReference>
<dbReference type="InterPro" id="IPR040442">
    <property type="entry name" value="Pyrv_kinase-like_dom_sf"/>
</dbReference>
<sequence>MKHFDRATKIVATIGPASRDPETLGRMIDAGMNVARLNFSHGSQDDHRQTVQMIRDIAAKKGVSVGILQDLQGPKIRVARFRDGQVTLNGGDKFVITMDDVEGDETRVGTTYKALADDVQPGMTLLLDDGNMALRVDHVSGRDIQTTVLIGGVLKNNKGINVPDADLSVPALSDKDVSDMEFGAQLGVDWVALSFVRSRDDLLLARHYLARHGSRAKLMAKIEKPQAVERFTDILKEVDGVMVARGDLGVEMRPEQVPTIQKTIIRMCREAGKPVITATQMLESMINLPRPTRAEASDVANAIYDGTDAVMLSAESASGQYPIEAVAMMDRIAREAEASEHYALMQRQLLLDAELAQDAIAHSACHIGEKLEASAIVTFTSTGGAAVRVSKNRPPLAILALTPNEQVRNQMTLLWGVVPMLSEDPHNTDDMVRIANDELKKSRLADIGDRYVITAGVPFGVRGTTNMLRVERLREDSSQQVTYL</sequence>
<evidence type="ECO:0000256" key="11">
    <source>
        <dbReference type="ARBA" id="ARBA00022842"/>
    </source>
</evidence>
<evidence type="ECO:0000259" key="18">
    <source>
        <dbReference type="Pfam" id="PF02887"/>
    </source>
</evidence>
<dbReference type="OrthoDB" id="9812123at2"/>
<dbReference type="FunFam" id="2.40.33.10:FF:000001">
    <property type="entry name" value="Pyruvate kinase"/>
    <property type="match status" value="1"/>
</dbReference>
<comment type="similarity">
    <text evidence="4 16">Belongs to the pyruvate kinase family.</text>
</comment>
<keyword evidence="12" id="KW-0630">Potassium</keyword>
<evidence type="ECO:0000256" key="5">
    <source>
        <dbReference type="ARBA" id="ARBA00012142"/>
    </source>
</evidence>
<evidence type="ECO:0000256" key="8">
    <source>
        <dbReference type="ARBA" id="ARBA00022741"/>
    </source>
</evidence>
<feature type="domain" description="Pyruvate kinase barrel" evidence="17">
    <location>
        <begin position="6"/>
        <end position="326"/>
    </location>
</feature>